<feature type="compositionally biased region" description="Basic residues" evidence="4">
    <location>
        <begin position="1"/>
        <end position="10"/>
    </location>
</feature>
<reference evidence="7 8" key="1">
    <citation type="submission" date="2020-07" db="EMBL/GenBank/DDBJ databases">
        <title>Sequencing the genomes of 1000 actinobacteria strains.</title>
        <authorList>
            <person name="Klenk H.-P."/>
        </authorList>
    </citation>
    <scope>NUCLEOTIDE SEQUENCE [LARGE SCALE GENOMIC DNA]</scope>
    <source>
        <strain evidence="7 8">DSM 100723</strain>
    </source>
</reference>
<dbReference type="EMBL" id="JACGWT010000007">
    <property type="protein sequence ID" value="MBA8796197.1"/>
    <property type="molecule type" value="Genomic_DNA"/>
</dbReference>
<dbReference type="PANTHER" id="PTHR30480">
    <property type="entry name" value="BETA-HEXOSAMINIDASE-RELATED"/>
    <property type="match status" value="1"/>
</dbReference>
<accession>A0A7W3P7Q7</accession>
<feature type="compositionally biased region" description="Low complexity" evidence="4">
    <location>
        <begin position="16"/>
        <end position="35"/>
    </location>
</feature>
<dbReference type="PANTHER" id="PTHR30480:SF16">
    <property type="entry name" value="GLYCOSIDE HYDROLASE FAMILY 3 DOMAIN PROTEIN"/>
    <property type="match status" value="1"/>
</dbReference>
<organism evidence="7 8">
    <name type="scientific">Microlunatus kandeliicorticis</name>
    <dbReference type="NCBI Taxonomy" id="1759536"/>
    <lineage>
        <taxon>Bacteria</taxon>
        <taxon>Bacillati</taxon>
        <taxon>Actinomycetota</taxon>
        <taxon>Actinomycetes</taxon>
        <taxon>Propionibacteriales</taxon>
        <taxon>Propionibacteriaceae</taxon>
        <taxon>Microlunatus</taxon>
    </lineage>
</organism>
<proteinExistence type="inferred from homology"/>
<dbReference type="GO" id="GO:0005975">
    <property type="term" value="P:carbohydrate metabolic process"/>
    <property type="evidence" value="ECO:0007669"/>
    <property type="project" value="InterPro"/>
</dbReference>
<dbReference type="InterPro" id="IPR036962">
    <property type="entry name" value="Glyco_hydro_3_N_sf"/>
</dbReference>
<evidence type="ECO:0000256" key="3">
    <source>
        <dbReference type="ARBA" id="ARBA00023295"/>
    </source>
</evidence>
<evidence type="ECO:0000256" key="5">
    <source>
        <dbReference type="SAM" id="SignalP"/>
    </source>
</evidence>
<dbReference type="EC" id="3.2.1.52" evidence="7"/>
<evidence type="ECO:0000256" key="2">
    <source>
        <dbReference type="ARBA" id="ARBA00022801"/>
    </source>
</evidence>
<keyword evidence="5" id="KW-0732">Signal</keyword>
<dbReference type="InterPro" id="IPR050226">
    <property type="entry name" value="NagZ_Beta-hexosaminidase"/>
</dbReference>
<dbReference type="GO" id="GO:0004563">
    <property type="term" value="F:beta-N-acetylhexosaminidase activity"/>
    <property type="evidence" value="ECO:0007669"/>
    <property type="project" value="UniProtKB-EC"/>
</dbReference>
<evidence type="ECO:0000256" key="1">
    <source>
        <dbReference type="ARBA" id="ARBA00005336"/>
    </source>
</evidence>
<dbReference type="InterPro" id="IPR019800">
    <property type="entry name" value="Glyco_hydro_3_AS"/>
</dbReference>
<dbReference type="Pfam" id="PF00933">
    <property type="entry name" value="Glyco_hydro_3"/>
    <property type="match status" value="1"/>
</dbReference>
<evidence type="ECO:0000313" key="7">
    <source>
        <dbReference type="EMBL" id="MBA8796197.1"/>
    </source>
</evidence>
<keyword evidence="2 7" id="KW-0378">Hydrolase</keyword>
<feature type="signal peptide" evidence="5">
    <location>
        <begin position="1"/>
        <end position="32"/>
    </location>
</feature>
<evidence type="ECO:0000259" key="6">
    <source>
        <dbReference type="Pfam" id="PF00933"/>
    </source>
</evidence>
<protein>
    <submittedName>
        <fullName evidence="7">Beta-N-acetylhexosaminidase</fullName>
        <ecNumber evidence="7">3.2.1.52</ecNumber>
    </submittedName>
</protein>
<dbReference type="GO" id="GO:0009254">
    <property type="term" value="P:peptidoglycan turnover"/>
    <property type="evidence" value="ECO:0007669"/>
    <property type="project" value="TreeGrafter"/>
</dbReference>
<dbReference type="InterPro" id="IPR001764">
    <property type="entry name" value="Glyco_hydro_3_N"/>
</dbReference>
<evidence type="ECO:0000256" key="4">
    <source>
        <dbReference type="SAM" id="MobiDB-lite"/>
    </source>
</evidence>
<name>A0A7W3P7Q7_9ACTN</name>
<comment type="caution">
    <text evidence="7">The sequence shown here is derived from an EMBL/GenBank/DDBJ whole genome shotgun (WGS) entry which is preliminary data.</text>
</comment>
<keyword evidence="8" id="KW-1185">Reference proteome</keyword>
<dbReference type="Gene3D" id="3.20.20.300">
    <property type="entry name" value="Glycoside hydrolase, family 3, N-terminal domain"/>
    <property type="match status" value="1"/>
</dbReference>
<dbReference type="RefSeq" id="WP_235971443.1">
    <property type="nucleotide sequence ID" value="NZ_JACGWT010000007.1"/>
</dbReference>
<keyword evidence="3 7" id="KW-0326">Glycosidase</keyword>
<dbReference type="SUPFAM" id="SSF51445">
    <property type="entry name" value="(Trans)glycosidases"/>
    <property type="match status" value="1"/>
</dbReference>
<dbReference type="Proteomes" id="UP000523079">
    <property type="component" value="Unassembled WGS sequence"/>
</dbReference>
<dbReference type="PROSITE" id="PS51257">
    <property type="entry name" value="PROKAR_LIPOPROTEIN"/>
    <property type="match status" value="1"/>
</dbReference>
<feature type="domain" description="Glycoside hydrolase family 3 N-terminal" evidence="6">
    <location>
        <begin position="104"/>
        <end position="424"/>
    </location>
</feature>
<dbReference type="PROSITE" id="PS00775">
    <property type="entry name" value="GLYCOSYL_HYDROL_F3"/>
    <property type="match status" value="1"/>
</dbReference>
<feature type="region of interest" description="Disordered" evidence="4">
    <location>
        <begin position="1"/>
        <end position="76"/>
    </location>
</feature>
<feature type="chain" id="PRO_5039225493" evidence="5">
    <location>
        <begin position="33"/>
        <end position="435"/>
    </location>
</feature>
<sequence>MPARPRRRPMPRPGRTRTAATLGSLVVAALLAGCGTPPPSTGPAGPTGAASASSGTPSTATSASPSGSATSAASPSASRSASASASATSGGSCQALAGRLSRPEQVGQLFMVAANSVRVTQADLDRLAGLHIGSVLLLGNTDGGAAAVQKHIGVVKDGVGSVDGIEPMLAVDQEGGLVQRLSGPGFSTIPSATVQGTWSSSTLESRAAGWGRQLRAVGVDVDLAPVADVVPASLTSVNQPIGVLKREYGTTPGAVAPKVAAFVQGMRSARIGTSVKHFPGLGQVRGNTDFDTNVVDSVTTRHDADLAGFAAGVKAGADMVMISSATYARIDADRPAAFSPTVIQGMVRGDLGFDGVVISDDLAGKALGGSYGSRATRFFAAGGDLAIMGQPASASAMTQATLAKANSDRQFAATVEAAAARVLALKARYGLADCS</sequence>
<feature type="compositionally biased region" description="Low complexity" evidence="4">
    <location>
        <begin position="42"/>
        <end position="76"/>
    </location>
</feature>
<comment type="similarity">
    <text evidence="1">Belongs to the glycosyl hydrolase 3 family.</text>
</comment>
<dbReference type="InterPro" id="IPR017853">
    <property type="entry name" value="GH"/>
</dbReference>
<evidence type="ECO:0000313" key="8">
    <source>
        <dbReference type="Proteomes" id="UP000523079"/>
    </source>
</evidence>
<dbReference type="AlphaFoldDB" id="A0A7W3P7Q7"/>
<gene>
    <name evidence="7" type="ORF">FHX74_003850</name>
</gene>